<dbReference type="OrthoDB" id="435022at2759"/>
<evidence type="ECO:0000256" key="1">
    <source>
        <dbReference type="ARBA" id="ARBA00005007"/>
    </source>
</evidence>
<dbReference type="PROSITE" id="PS00480">
    <property type="entry name" value="CITRATE_SYNTHASE"/>
    <property type="match status" value="1"/>
</dbReference>
<dbReference type="HOGENOM" id="CLU_025068_0_1_1"/>
<name>G7E529_MIXOS</name>
<dbReference type="SUPFAM" id="SSF48256">
    <property type="entry name" value="Citrate synthase"/>
    <property type="match status" value="1"/>
</dbReference>
<dbReference type="GO" id="GO:0006099">
    <property type="term" value="P:tricarboxylic acid cycle"/>
    <property type="evidence" value="ECO:0007669"/>
    <property type="project" value="UniProtKB-KW"/>
</dbReference>
<dbReference type="AlphaFoldDB" id="G7E529"/>
<organism evidence="8 9">
    <name type="scientific">Mixia osmundae (strain CBS 9802 / IAM 14324 / JCM 22182 / KY 12970)</name>
    <dbReference type="NCBI Taxonomy" id="764103"/>
    <lineage>
        <taxon>Eukaryota</taxon>
        <taxon>Fungi</taxon>
        <taxon>Dikarya</taxon>
        <taxon>Basidiomycota</taxon>
        <taxon>Pucciniomycotina</taxon>
        <taxon>Mixiomycetes</taxon>
        <taxon>Mixiales</taxon>
        <taxon>Mixiaceae</taxon>
        <taxon>Mixia</taxon>
    </lineage>
</organism>
<evidence type="ECO:0000256" key="7">
    <source>
        <dbReference type="RuleBase" id="RU000441"/>
    </source>
</evidence>
<feature type="active site" evidence="6">
    <location>
        <position position="342"/>
    </location>
</feature>
<dbReference type="Gene3D" id="1.10.230.10">
    <property type="entry name" value="Cytochrome P450-Terp, domain 2"/>
    <property type="match status" value="1"/>
</dbReference>
<evidence type="ECO:0000256" key="2">
    <source>
        <dbReference type="ARBA" id="ARBA00010566"/>
    </source>
</evidence>
<dbReference type="InterPro" id="IPR016142">
    <property type="entry name" value="Citrate_synth-like_lrg_a-sub"/>
</dbReference>
<proteinExistence type="inferred from homology"/>
<dbReference type="Gene3D" id="1.10.580.10">
    <property type="entry name" value="Citrate Synthase, domain 1"/>
    <property type="match status" value="1"/>
</dbReference>
<dbReference type="InterPro" id="IPR024176">
    <property type="entry name" value="Citrate_synthase_bac-typ"/>
</dbReference>
<comment type="caution">
    <text evidence="8">The sequence shown here is derived from an EMBL/GenBank/DDBJ whole genome shotgun (WGS) entry which is preliminary data.</text>
</comment>
<dbReference type="Proteomes" id="UP000009131">
    <property type="component" value="Unassembled WGS sequence"/>
</dbReference>
<dbReference type="InParanoid" id="G7E529"/>
<dbReference type="STRING" id="764103.G7E529"/>
<dbReference type="eggNOG" id="KOG2617">
    <property type="taxonomic scope" value="Eukaryota"/>
</dbReference>
<evidence type="ECO:0000256" key="6">
    <source>
        <dbReference type="PIRSR" id="PIRSR001369-1"/>
    </source>
</evidence>
<keyword evidence="4 5" id="KW-0808">Transferase</keyword>
<evidence type="ECO:0000313" key="8">
    <source>
        <dbReference type="EMBL" id="GAA97939.1"/>
    </source>
</evidence>
<comment type="pathway">
    <text evidence="1">Carbohydrate metabolism.</text>
</comment>
<dbReference type="EMBL" id="BABT02000146">
    <property type="protein sequence ID" value="GAA97939.1"/>
    <property type="molecule type" value="Genomic_DNA"/>
</dbReference>
<dbReference type="InterPro" id="IPR002020">
    <property type="entry name" value="Citrate_synthase"/>
</dbReference>
<dbReference type="PIRSF" id="PIRSF001369">
    <property type="entry name" value="Citrate_synth"/>
    <property type="match status" value="1"/>
</dbReference>
<dbReference type="FunFam" id="1.10.580.10:FF:000005">
    <property type="entry name" value="Citrate synthase"/>
    <property type="match status" value="1"/>
</dbReference>
<dbReference type="GO" id="GO:0032787">
    <property type="term" value="P:monocarboxylic acid metabolic process"/>
    <property type="evidence" value="ECO:0007669"/>
    <property type="project" value="UniProtKB-ARBA"/>
</dbReference>
<dbReference type="Pfam" id="PF00285">
    <property type="entry name" value="Citrate_synt"/>
    <property type="match status" value="1"/>
</dbReference>
<gene>
    <name evidence="8" type="primary">Mo04619</name>
    <name evidence="8" type="ORF">E5Q_04619</name>
</gene>
<dbReference type="InterPro" id="IPR036969">
    <property type="entry name" value="Citrate_synthase_sf"/>
</dbReference>
<dbReference type="PANTHER" id="PTHR42871:SF1">
    <property type="entry name" value="CITRATE SYNTHASE"/>
    <property type="match status" value="1"/>
</dbReference>
<sequence>MGRPAGAGQEQSLTVVDNRTGKKYEVPIKNNAIQATAFKQMKAPFLTGERKENETDTAGLRVFDPGFMNTAVLESKITFIDGGKGILRYRGYPIEELVVKSSGFLETSYLLIWGELPTKQQLNNFEREVLHHTFVHQDLERLFAAFRYDSHPMSIMVSAFSSLGAFSPEANPALAGQRVYTDAAKGNLKALAVMDKQIFRLLGKSITIAAMAYRIRQGRPFNRPPAGLSFVGSFLWMLDYLNGDQKDYTPHPVLEKALDVLFQLHADHELNASTATMLQVGSTLADPYSAVAAATAALYGPSHGGANQAVIEMLIKIGSVDKVPEFLERVKRKDAILSGFGHRVYKTSDPRSHIVRKIAEEVFEVTGRDPLIDIALALQEAASKDEYFTSRNLAANVDFFTGLIYRAIGIPSDYMTVLFAIPRVTGWLAHWRQMMLSSGGSVKIWRPRQVYTGETQRDWVDIKDRQFDDKSPAAQPTAVSHLTSIRQSLAQQAKSKL</sequence>
<dbReference type="FunFam" id="1.10.230.10:FF:000002">
    <property type="entry name" value="Citrate synthase"/>
    <property type="match status" value="1"/>
</dbReference>
<dbReference type="InterPro" id="IPR016143">
    <property type="entry name" value="Citrate_synth-like_sm_a-sub"/>
</dbReference>
<comment type="similarity">
    <text evidence="2 5 7">Belongs to the citrate synthase family.</text>
</comment>
<evidence type="ECO:0000256" key="5">
    <source>
        <dbReference type="PIRNR" id="PIRNR001369"/>
    </source>
</evidence>
<dbReference type="PANTHER" id="PTHR42871">
    <property type="entry name" value="CITRATE SYNTHASE"/>
    <property type="match status" value="1"/>
</dbReference>
<dbReference type="GO" id="GO:0046912">
    <property type="term" value="F:acyltransferase activity, acyl groups converted into alkyl on transfer"/>
    <property type="evidence" value="ECO:0007669"/>
    <property type="project" value="InterPro"/>
</dbReference>
<evidence type="ECO:0000256" key="3">
    <source>
        <dbReference type="ARBA" id="ARBA00022532"/>
    </source>
</evidence>
<dbReference type="OMA" id="HWRQQML"/>
<evidence type="ECO:0000256" key="4">
    <source>
        <dbReference type="ARBA" id="ARBA00022679"/>
    </source>
</evidence>
<evidence type="ECO:0000313" key="9">
    <source>
        <dbReference type="Proteomes" id="UP000009131"/>
    </source>
</evidence>
<reference evidence="8 9" key="1">
    <citation type="journal article" date="2011" name="J. Gen. Appl. Microbiol.">
        <title>Draft genome sequencing of the enigmatic basidiomycete Mixia osmundae.</title>
        <authorList>
            <person name="Nishida H."/>
            <person name="Nagatsuka Y."/>
            <person name="Sugiyama J."/>
        </authorList>
    </citation>
    <scope>NUCLEOTIDE SEQUENCE [LARGE SCALE GENOMIC DNA]</scope>
    <source>
        <strain evidence="9">CBS 9802 / IAM 14324 / JCM 22182 / KY 12970</strain>
    </source>
</reference>
<dbReference type="RefSeq" id="XP_014566357.1">
    <property type="nucleotide sequence ID" value="XM_014710871.1"/>
</dbReference>
<keyword evidence="9" id="KW-1185">Reference proteome</keyword>
<protein>
    <recommendedName>
        <fullName evidence="5 7">Citrate synthase</fullName>
    </recommendedName>
</protein>
<keyword evidence="3" id="KW-0816">Tricarboxylic acid cycle</keyword>
<accession>G7E529</accession>
<dbReference type="InterPro" id="IPR019810">
    <property type="entry name" value="Citrate_synthase_AS"/>
</dbReference>
<dbReference type="PRINTS" id="PR00143">
    <property type="entry name" value="CITRTSNTHASE"/>
</dbReference>
<reference evidence="8 9" key="2">
    <citation type="journal article" date="2012" name="Open Biol.">
        <title>Characteristics of nucleosomes and linker DNA regions on the genome of the basidiomycete Mixia osmundae revealed by mono- and dinucleosome mapping.</title>
        <authorList>
            <person name="Nishida H."/>
            <person name="Kondo S."/>
            <person name="Matsumoto T."/>
            <person name="Suzuki Y."/>
            <person name="Yoshikawa H."/>
            <person name="Taylor T.D."/>
            <person name="Sugiyama J."/>
        </authorList>
    </citation>
    <scope>NUCLEOTIDE SEQUENCE [LARGE SCALE GENOMIC DNA]</scope>
    <source>
        <strain evidence="9">CBS 9802 / IAM 14324 / JCM 22182 / KY 12970</strain>
    </source>
</reference>
<feature type="active site" evidence="6">
    <location>
        <position position="398"/>
    </location>
</feature>